<evidence type="ECO:0000259" key="1">
    <source>
        <dbReference type="PROSITE" id="PS51848"/>
    </source>
</evidence>
<dbReference type="InterPro" id="IPR022735">
    <property type="entry name" value="bMERB_dom"/>
</dbReference>
<organism evidence="2 3">
    <name type="scientific">Ophiophagus hannah</name>
    <name type="common">King cobra</name>
    <name type="synonym">Naja hannah</name>
    <dbReference type="NCBI Taxonomy" id="8665"/>
    <lineage>
        <taxon>Eukaryota</taxon>
        <taxon>Metazoa</taxon>
        <taxon>Chordata</taxon>
        <taxon>Craniata</taxon>
        <taxon>Vertebrata</taxon>
        <taxon>Euteleostomi</taxon>
        <taxon>Lepidosauria</taxon>
        <taxon>Squamata</taxon>
        <taxon>Bifurcata</taxon>
        <taxon>Unidentata</taxon>
        <taxon>Episquamata</taxon>
        <taxon>Toxicofera</taxon>
        <taxon>Serpentes</taxon>
        <taxon>Colubroidea</taxon>
        <taxon>Elapidae</taxon>
        <taxon>Elapinae</taxon>
        <taxon>Ophiophagus</taxon>
    </lineage>
</organism>
<dbReference type="Pfam" id="PF12130">
    <property type="entry name" value="bMERB_dom"/>
    <property type="match status" value="1"/>
</dbReference>
<dbReference type="AlphaFoldDB" id="V8N2R5"/>
<evidence type="ECO:0000313" key="3">
    <source>
        <dbReference type="Proteomes" id="UP000018936"/>
    </source>
</evidence>
<gene>
    <name evidence="2" type="ORF">L345_18103</name>
</gene>
<dbReference type="EMBL" id="AZIM01035527">
    <property type="protein sequence ID" value="ETE56186.1"/>
    <property type="molecule type" value="Genomic_DNA"/>
</dbReference>
<comment type="caution">
    <text evidence="2">The sequence shown here is derived from an EMBL/GenBank/DDBJ whole genome shotgun (WGS) entry which is preliminary data.</text>
</comment>
<dbReference type="PROSITE" id="PS51848">
    <property type="entry name" value="BMERB"/>
    <property type="match status" value="1"/>
</dbReference>
<keyword evidence="3" id="KW-1185">Reference proteome</keyword>
<name>V8N2R5_OPHHA</name>
<evidence type="ECO:0000313" key="2">
    <source>
        <dbReference type="EMBL" id="ETE56186.1"/>
    </source>
</evidence>
<reference evidence="2 3" key="1">
    <citation type="journal article" date="2013" name="Proc. Natl. Acad. Sci. U.S.A.">
        <title>The king cobra genome reveals dynamic gene evolution and adaptation in the snake venom system.</title>
        <authorList>
            <person name="Vonk F.J."/>
            <person name="Casewell N.R."/>
            <person name="Henkel C.V."/>
            <person name="Heimberg A.M."/>
            <person name="Jansen H.J."/>
            <person name="McCleary R.J."/>
            <person name="Kerkkamp H.M."/>
            <person name="Vos R.A."/>
            <person name="Guerreiro I."/>
            <person name="Calvete J.J."/>
            <person name="Wuster W."/>
            <person name="Woods A.E."/>
            <person name="Logan J.M."/>
            <person name="Harrison R.A."/>
            <person name="Castoe T.A."/>
            <person name="de Koning A.P."/>
            <person name="Pollock D.D."/>
            <person name="Yandell M."/>
            <person name="Calderon D."/>
            <person name="Renjifo C."/>
            <person name="Currier R.B."/>
            <person name="Salgado D."/>
            <person name="Pla D."/>
            <person name="Sanz L."/>
            <person name="Hyder A.S."/>
            <person name="Ribeiro J.M."/>
            <person name="Arntzen J.W."/>
            <person name="van den Thillart G.E."/>
            <person name="Boetzer M."/>
            <person name="Pirovano W."/>
            <person name="Dirks R.P."/>
            <person name="Spaink H.P."/>
            <person name="Duboule D."/>
            <person name="McGlinn E."/>
            <person name="Kini R.M."/>
            <person name="Richardson M.K."/>
        </authorList>
    </citation>
    <scope>NUCLEOTIDE SEQUENCE</scope>
    <source>
        <tissue evidence="2">Blood</tissue>
    </source>
</reference>
<accession>V8N2R5</accession>
<proteinExistence type="predicted"/>
<feature type="domain" description="BMERB" evidence="1">
    <location>
        <begin position="1"/>
        <end position="44"/>
    </location>
</feature>
<sequence>MMAIEDLLKTEAQRQREQLLLEELVSLVNQRDELVRDLDIKERM</sequence>
<dbReference type="Proteomes" id="UP000018936">
    <property type="component" value="Unassembled WGS sequence"/>
</dbReference>
<protein>
    <recommendedName>
        <fullName evidence="1">BMERB domain-containing protein</fullName>
    </recommendedName>
</protein>